<feature type="chain" id="PRO_5010691674" evidence="5">
    <location>
        <begin position="19"/>
        <end position="405"/>
    </location>
</feature>
<dbReference type="RefSeq" id="XP_018332492.1">
    <property type="nucleotide sequence ID" value="XM_018476990.1"/>
</dbReference>
<dbReference type="CDD" id="cd00707">
    <property type="entry name" value="Pancreat_lipase_like"/>
    <property type="match status" value="1"/>
</dbReference>
<accession>A0A1W4XI79</accession>
<keyword evidence="3" id="KW-0964">Secreted</keyword>
<dbReference type="InterPro" id="IPR013818">
    <property type="entry name" value="Lipase"/>
</dbReference>
<dbReference type="PRINTS" id="PR00821">
    <property type="entry name" value="TAGLIPASE"/>
</dbReference>
<evidence type="ECO:0000256" key="5">
    <source>
        <dbReference type="SAM" id="SignalP"/>
    </source>
</evidence>
<dbReference type="SUPFAM" id="SSF53474">
    <property type="entry name" value="alpha/beta-Hydrolases"/>
    <property type="match status" value="1"/>
</dbReference>
<dbReference type="AlphaFoldDB" id="A0A1W4XI79"/>
<gene>
    <name evidence="8" type="primary">LOC108741991</name>
</gene>
<dbReference type="GO" id="GO:0016298">
    <property type="term" value="F:lipase activity"/>
    <property type="evidence" value="ECO:0007669"/>
    <property type="project" value="InterPro"/>
</dbReference>
<dbReference type="InterPro" id="IPR029058">
    <property type="entry name" value="AB_hydrolase_fold"/>
</dbReference>
<evidence type="ECO:0000256" key="1">
    <source>
        <dbReference type="ARBA" id="ARBA00004613"/>
    </source>
</evidence>
<dbReference type="KEGG" id="apln:108741991"/>
<dbReference type="InParanoid" id="A0A1W4XI79"/>
<dbReference type="InterPro" id="IPR033906">
    <property type="entry name" value="Lipase_N"/>
</dbReference>
<dbReference type="InterPro" id="IPR000734">
    <property type="entry name" value="TAG_lipase"/>
</dbReference>
<evidence type="ECO:0000256" key="4">
    <source>
        <dbReference type="RuleBase" id="RU004262"/>
    </source>
</evidence>
<dbReference type="PANTHER" id="PTHR11610">
    <property type="entry name" value="LIPASE"/>
    <property type="match status" value="1"/>
</dbReference>
<dbReference type="GO" id="GO:0017171">
    <property type="term" value="F:serine hydrolase activity"/>
    <property type="evidence" value="ECO:0007669"/>
    <property type="project" value="TreeGrafter"/>
</dbReference>
<name>A0A1W4XI79_AGRPL</name>
<dbReference type="PANTHER" id="PTHR11610:SF169">
    <property type="entry name" value="GH15759P-RELATED"/>
    <property type="match status" value="1"/>
</dbReference>
<evidence type="ECO:0000259" key="6">
    <source>
        <dbReference type="Pfam" id="PF00151"/>
    </source>
</evidence>
<comment type="subcellular location">
    <subcellularLocation>
        <location evidence="1">Secreted</location>
    </subcellularLocation>
</comment>
<dbReference type="OrthoDB" id="199913at2759"/>
<feature type="signal peptide" evidence="5">
    <location>
        <begin position="1"/>
        <end position="18"/>
    </location>
</feature>
<dbReference type="GO" id="GO:0016042">
    <property type="term" value="P:lipid catabolic process"/>
    <property type="evidence" value="ECO:0007669"/>
    <property type="project" value="TreeGrafter"/>
</dbReference>
<feature type="domain" description="Lipase" evidence="6">
    <location>
        <begin position="103"/>
        <end position="388"/>
    </location>
</feature>
<keyword evidence="5" id="KW-0732">Signal</keyword>
<protein>
    <submittedName>
        <fullName evidence="8">Hepatic triacylglycerol lipase</fullName>
    </submittedName>
</protein>
<dbReference type="Pfam" id="PF00151">
    <property type="entry name" value="Lipase"/>
    <property type="match status" value="1"/>
</dbReference>
<evidence type="ECO:0000313" key="8">
    <source>
        <dbReference type="RefSeq" id="XP_018332492.1"/>
    </source>
</evidence>
<organism evidence="7 8">
    <name type="scientific">Agrilus planipennis</name>
    <name type="common">Emerald ash borer</name>
    <name type="synonym">Agrilus marcopoli</name>
    <dbReference type="NCBI Taxonomy" id="224129"/>
    <lineage>
        <taxon>Eukaryota</taxon>
        <taxon>Metazoa</taxon>
        <taxon>Ecdysozoa</taxon>
        <taxon>Arthropoda</taxon>
        <taxon>Hexapoda</taxon>
        <taxon>Insecta</taxon>
        <taxon>Pterygota</taxon>
        <taxon>Neoptera</taxon>
        <taxon>Endopterygota</taxon>
        <taxon>Coleoptera</taxon>
        <taxon>Polyphaga</taxon>
        <taxon>Elateriformia</taxon>
        <taxon>Buprestoidea</taxon>
        <taxon>Buprestidae</taxon>
        <taxon>Agrilinae</taxon>
        <taxon>Agrilus</taxon>
    </lineage>
</organism>
<reference evidence="8" key="1">
    <citation type="submission" date="2025-08" db="UniProtKB">
        <authorList>
            <consortium name="RefSeq"/>
        </authorList>
    </citation>
    <scope>IDENTIFICATION</scope>
    <source>
        <tissue evidence="8">Entire body</tissue>
    </source>
</reference>
<dbReference type="Proteomes" id="UP000192223">
    <property type="component" value="Unplaced"/>
</dbReference>
<dbReference type="STRING" id="224129.A0A1W4XI79"/>
<evidence type="ECO:0000256" key="2">
    <source>
        <dbReference type="ARBA" id="ARBA00010701"/>
    </source>
</evidence>
<comment type="similarity">
    <text evidence="2 4">Belongs to the AB hydrolase superfamily. Lipase family.</text>
</comment>
<proteinExistence type="inferred from homology"/>
<dbReference type="Gene3D" id="3.40.50.1820">
    <property type="entry name" value="alpha/beta hydrolase"/>
    <property type="match status" value="1"/>
</dbReference>
<sequence>MATLPFMKMLLTTVNILANGTMKITTPDMTEELNSAMRSSDELQKNFSNHFAKMPNETTGNVVTTIPESLCTAYKLAYGENEIKISLAPRGYCLHCCQIYVNEHVRFFLYNRQYNGIRLPPQKVGALRQIGINDDTYTVIFIHGFSESWSGPSGRYIVNAYMSLEQPVNVILVDWSEIATLPWYNEAVQNTMVVAKVLAKFLEFYDKTGEIPIRNVHLIGFSLGSHIAGCAAKRLKKGLRISRITGLDPAFPLYSSKSTNRLKRTDADYVDVIHTDAGILGFPYPIGHADFYPNGGTALQPGCRPEFRDFFNSKLADQIVACSHVRAWRLFSESIKNPQAFPATKCQKWLSGEGQCNFTVDAFMGFPYQRSNAPRGRYYLVTNENQPFSRSARQQRSLNMRRKES</sequence>
<dbReference type="GO" id="GO:0005615">
    <property type="term" value="C:extracellular space"/>
    <property type="evidence" value="ECO:0007669"/>
    <property type="project" value="TreeGrafter"/>
</dbReference>
<keyword evidence="7" id="KW-1185">Reference proteome</keyword>
<evidence type="ECO:0000313" key="7">
    <source>
        <dbReference type="Proteomes" id="UP000192223"/>
    </source>
</evidence>
<evidence type="ECO:0000256" key="3">
    <source>
        <dbReference type="ARBA" id="ARBA00022525"/>
    </source>
</evidence>
<dbReference type="GeneID" id="108741991"/>
<dbReference type="FunCoup" id="A0A1W4XI79">
    <property type="interactions" value="42"/>
</dbReference>